<evidence type="ECO:0000256" key="6">
    <source>
        <dbReference type="ARBA" id="ARBA00022777"/>
    </source>
</evidence>
<dbReference type="InterPro" id="IPR035965">
    <property type="entry name" value="PAS-like_dom_sf"/>
</dbReference>
<dbReference type="Proteomes" id="UP000177515">
    <property type="component" value="Chromosome 2"/>
</dbReference>
<dbReference type="InterPro" id="IPR003661">
    <property type="entry name" value="HisK_dim/P_dom"/>
</dbReference>
<feature type="transmembrane region" description="Helical" evidence="9">
    <location>
        <begin position="302"/>
        <end position="326"/>
    </location>
</feature>
<dbReference type="PIRSF" id="PIRSF037347">
    <property type="entry name" value="STHK_CHASE2_PAS_prd"/>
    <property type="match status" value="1"/>
</dbReference>
<keyword evidence="13" id="KW-1185">Reference proteome</keyword>
<keyword evidence="3" id="KW-0597">Phosphoprotein</keyword>
<sequence length="800" mass="84868">MRGALAAYLAPYRRRTLLDWWLLSAAVAVLAIAAAHWQWTQRADLAVYDIGIAAQAHAPQPDIMIVAIDDASITSIGRWPWRRAVLADLIDHIAAGKPRVIGLDIILSEPDLRSPGDDMALARSMARAGNVVLPALAEAVGGSWTIRYPLPWLGAAGIGHIDMAVDVDGVARQVFLQEGLPGALLTHFSAVIAGFGRSARPVADYRHENAPDPFRADGDWQRRYLVRIPFAGPPGTFPRVSVRDVLSGAVPPEVFRGKAVLVGAAATGLGDVFPTPVSRDGRGMSGVEILTNTIQALEQGSAIVAVAAPWFWLGTLLPILLAALAALMLAPRAALLISVLLAGAAFAASLLLMGLAHLWFAPASAIVGCLLFYPLWSWRRQEAVLRFLAQEAARLEAEPGLLGASPPRGPAGRSLDHRMEAVYRMSSRLRDLRQFLSDALESLPEATVICTPEGRVLLANRRCAMLCAAAGGRSAGEGETGVPADVHELLTRLFPVAGPGLAYWEGLHAALSTGEGSQGEVEEGGVELSSGDERPFLLRGAALRSSNGGLAGVIVSLIDISEVRRAERQREQTLRFLSHDMRSPQASILALLELQADAAKALPQPALLARIGGLARRTLDLADDFIRLARAETQPLRLLESDLAGLVLDATDALWAQASARRIELALDICEEACVMMAEPALLARAVANLVGNAIKFSPDGGTVAVSLAREAGTYAIRVSDQGPGIAVEDQARLFRPFSRLHEGEHGTPGGVGLGLVFVRTVVQRHGGTMAVESERGAGATFIMRLPAPPESGQRPASGG</sequence>
<dbReference type="InterPro" id="IPR004358">
    <property type="entry name" value="Sig_transdc_His_kin-like_C"/>
</dbReference>
<evidence type="ECO:0000256" key="8">
    <source>
        <dbReference type="ARBA" id="ARBA00023012"/>
    </source>
</evidence>
<evidence type="ECO:0000259" key="10">
    <source>
        <dbReference type="PROSITE" id="PS50109"/>
    </source>
</evidence>
<dbReference type="PRINTS" id="PR00344">
    <property type="entry name" value="BCTRLSENSOR"/>
</dbReference>
<feature type="domain" description="PAC" evidence="11">
    <location>
        <begin position="519"/>
        <end position="572"/>
    </location>
</feature>
<protein>
    <recommendedName>
        <fullName evidence="2">histidine kinase</fullName>
        <ecNumber evidence="2">2.7.13.3</ecNumber>
    </recommendedName>
</protein>
<dbReference type="Gene3D" id="3.30.450.20">
    <property type="entry name" value="PAS domain"/>
    <property type="match status" value="1"/>
</dbReference>
<keyword evidence="8" id="KW-0902">Two-component regulatory system</keyword>
<keyword evidence="9" id="KW-0472">Membrane</keyword>
<comment type="catalytic activity">
    <reaction evidence="1">
        <text>ATP + protein L-histidine = ADP + protein N-phospho-L-histidine.</text>
        <dbReference type="EC" id="2.7.13.3"/>
    </reaction>
</comment>
<dbReference type="Gene3D" id="3.30.565.10">
    <property type="entry name" value="Histidine kinase-like ATPase, C-terminal domain"/>
    <property type="match status" value="1"/>
</dbReference>
<dbReference type="SMART" id="SM00387">
    <property type="entry name" value="HATPase_c"/>
    <property type="match status" value="1"/>
</dbReference>
<dbReference type="CDD" id="cd00082">
    <property type="entry name" value="HisKA"/>
    <property type="match status" value="1"/>
</dbReference>
<dbReference type="SUPFAM" id="SSF55874">
    <property type="entry name" value="ATPase domain of HSP90 chaperone/DNA topoisomerase II/histidine kinase"/>
    <property type="match status" value="1"/>
</dbReference>
<dbReference type="EMBL" id="CP017755">
    <property type="protein sequence ID" value="AOZ10922.1"/>
    <property type="molecule type" value="Genomic_DNA"/>
</dbReference>
<gene>
    <name evidence="12" type="ORF">BKK80_29945</name>
</gene>
<feature type="transmembrane region" description="Helical" evidence="9">
    <location>
        <begin position="20"/>
        <end position="39"/>
    </location>
</feature>
<evidence type="ECO:0000256" key="9">
    <source>
        <dbReference type="SAM" id="Phobius"/>
    </source>
</evidence>
<feature type="transmembrane region" description="Helical" evidence="9">
    <location>
        <begin position="333"/>
        <end position="352"/>
    </location>
</feature>
<evidence type="ECO:0000256" key="1">
    <source>
        <dbReference type="ARBA" id="ARBA00000085"/>
    </source>
</evidence>
<evidence type="ECO:0000259" key="11">
    <source>
        <dbReference type="PROSITE" id="PS50113"/>
    </source>
</evidence>
<keyword evidence="9" id="KW-1133">Transmembrane helix</keyword>
<dbReference type="Pfam" id="PF05226">
    <property type="entry name" value="CHASE2"/>
    <property type="match status" value="1"/>
</dbReference>
<dbReference type="InterPro" id="IPR005467">
    <property type="entry name" value="His_kinase_dom"/>
</dbReference>
<dbReference type="InterPro" id="IPR050351">
    <property type="entry name" value="BphY/WalK/GraS-like"/>
</dbReference>
<dbReference type="EC" id="2.7.13.3" evidence="2"/>
<dbReference type="Pfam" id="PF02518">
    <property type="entry name" value="HATPase_c"/>
    <property type="match status" value="1"/>
</dbReference>
<reference evidence="12 13" key="1">
    <citation type="submission" date="2016-10" db="EMBL/GenBank/DDBJ databases">
        <title>Complete genome sequences of three Cupriavidus strains isolated from various Malaysian environments.</title>
        <authorList>
            <person name="Abdullah A.A.-A."/>
            <person name="Shafie N.A.H."/>
            <person name="Lau N.S."/>
        </authorList>
    </citation>
    <scope>NUCLEOTIDE SEQUENCE [LARGE SCALE GENOMIC DNA]</scope>
    <source>
        <strain evidence="12 13">USMAA1020</strain>
    </source>
</reference>
<evidence type="ECO:0000256" key="7">
    <source>
        <dbReference type="ARBA" id="ARBA00022840"/>
    </source>
</evidence>
<dbReference type="PROSITE" id="PS50113">
    <property type="entry name" value="PAC"/>
    <property type="match status" value="1"/>
</dbReference>
<keyword evidence="9" id="KW-0812">Transmembrane</keyword>
<evidence type="ECO:0000256" key="3">
    <source>
        <dbReference type="ARBA" id="ARBA00022553"/>
    </source>
</evidence>
<dbReference type="InterPro" id="IPR000700">
    <property type="entry name" value="PAS-assoc_C"/>
</dbReference>
<dbReference type="CDD" id="cd00075">
    <property type="entry name" value="HATPase"/>
    <property type="match status" value="1"/>
</dbReference>
<dbReference type="InterPro" id="IPR007890">
    <property type="entry name" value="CHASE2"/>
</dbReference>
<keyword evidence="7" id="KW-0067">ATP-binding</keyword>
<dbReference type="SMART" id="SM01080">
    <property type="entry name" value="CHASE2"/>
    <property type="match status" value="1"/>
</dbReference>
<evidence type="ECO:0000256" key="4">
    <source>
        <dbReference type="ARBA" id="ARBA00022679"/>
    </source>
</evidence>
<dbReference type="Pfam" id="PF08448">
    <property type="entry name" value="PAS_4"/>
    <property type="match status" value="1"/>
</dbReference>
<keyword evidence="5" id="KW-0547">Nucleotide-binding</keyword>
<evidence type="ECO:0000256" key="5">
    <source>
        <dbReference type="ARBA" id="ARBA00022741"/>
    </source>
</evidence>
<evidence type="ECO:0000313" key="13">
    <source>
        <dbReference type="Proteomes" id="UP000177515"/>
    </source>
</evidence>
<dbReference type="InterPro" id="IPR036097">
    <property type="entry name" value="HisK_dim/P_sf"/>
</dbReference>
<proteinExistence type="predicted"/>
<evidence type="ECO:0000256" key="2">
    <source>
        <dbReference type="ARBA" id="ARBA00012438"/>
    </source>
</evidence>
<feature type="domain" description="Histidine kinase" evidence="10">
    <location>
        <begin position="576"/>
        <end position="790"/>
    </location>
</feature>
<dbReference type="PANTHER" id="PTHR42878">
    <property type="entry name" value="TWO-COMPONENT HISTIDINE KINASE"/>
    <property type="match status" value="1"/>
</dbReference>
<dbReference type="Gene3D" id="1.10.287.130">
    <property type="match status" value="1"/>
</dbReference>
<dbReference type="PANTHER" id="PTHR42878:SF7">
    <property type="entry name" value="SENSOR HISTIDINE KINASE GLRK"/>
    <property type="match status" value="1"/>
</dbReference>
<organism evidence="12 13">
    <name type="scientific">Cupriavidus malaysiensis</name>
    <dbReference type="NCBI Taxonomy" id="367825"/>
    <lineage>
        <taxon>Bacteria</taxon>
        <taxon>Pseudomonadati</taxon>
        <taxon>Pseudomonadota</taxon>
        <taxon>Betaproteobacteria</taxon>
        <taxon>Burkholderiales</taxon>
        <taxon>Burkholderiaceae</taxon>
        <taxon>Cupriavidus</taxon>
    </lineage>
</organism>
<dbReference type="GO" id="GO:0016301">
    <property type="term" value="F:kinase activity"/>
    <property type="evidence" value="ECO:0007669"/>
    <property type="project" value="UniProtKB-KW"/>
</dbReference>
<dbReference type="InterPro" id="IPR003594">
    <property type="entry name" value="HATPase_dom"/>
</dbReference>
<dbReference type="SUPFAM" id="SSF55785">
    <property type="entry name" value="PYP-like sensor domain (PAS domain)"/>
    <property type="match status" value="1"/>
</dbReference>
<keyword evidence="4" id="KW-0808">Transferase</keyword>
<dbReference type="InterPro" id="IPR017181">
    <property type="entry name" value="Sig_transdc_His_kin_CHASE2"/>
</dbReference>
<keyword evidence="6 12" id="KW-0418">Kinase</keyword>
<dbReference type="PROSITE" id="PS50109">
    <property type="entry name" value="HIS_KIN"/>
    <property type="match status" value="1"/>
</dbReference>
<accession>A0A1D9IFN3</accession>
<evidence type="ECO:0000313" key="12">
    <source>
        <dbReference type="EMBL" id="AOZ10922.1"/>
    </source>
</evidence>
<name>A0A1D9IFN3_9BURK</name>
<dbReference type="InterPro" id="IPR013656">
    <property type="entry name" value="PAS_4"/>
</dbReference>
<dbReference type="InterPro" id="IPR036890">
    <property type="entry name" value="HATPase_C_sf"/>
</dbReference>
<dbReference type="SUPFAM" id="SSF47384">
    <property type="entry name" value="Homodimeric domain of signal transducing histidine kinase"/>
    <property type="match status" value="1"/>
</dbReference>